<keyword evidence="1" id="KW-0175">Coiled coil</keyword>
<evidence type="ECO:0000313" key="3">
    <source>
        <dbReference type="EMBL" id="CAA6804421.1"/>
    </source>
</evidence>
<evidence type="ECO:0000256" key="2">
    <source>
        <dbReference type="SAM" id="SignalP"/>
    </source>
</evidence>
<accession>A0A6S6S7S3</accession>
<organism evidence="3">
    <name type="scientific">uncultured Sulfurovum sp</name>
    <dbReference type="NCBI Taxonomy" id="269237"/>
    <lineage>
        <taxon>Bacteria</taxon>
        <taxon>Pseudomonadati</taxon>
        <taxon>Campylobacterota</taxon>
        <taxon>Epsilonproteobacteria</taxon>
        <taxon>Campylobacterales</taxon>
        <taxon>Sulfurovaceae</taxon>
        <taxon>Sulfurovum</taxon>
        <taxon>environmental samples</taxon>
    </lineage>
</organism>
<protein>
    <recommendedName>
        <fullName evidence="4">Periplasmic protein</fullName>
    </recommendedName>
</protein>
<dbReference type="AlphaFoldDB" id="A0A6S6S7S3"/>
<sequence length="286" mass="33519">MIKIKNIWLVFLLTISSVAESTVKIDLQSYDRNMDKFTYKVSIDKNKLLMKKADIDIALLAEDKKIYPVVQRIDEINKELTKLKTLCQDFYDDKIKISKDMLNTLTEKYPSLKSTILAREKKEHLKEKEELNKCIVTQNNKGNSLKKEKEKLFEKQDMLNIKRSKLQVQLNSVNKKLTRLEQEVNRMKNNDEDIPSYETVSTNNHRPKICLRGEYSLRDINSPYKKLSIVNEEVDIFDLGERRMIKVRDGKMNIILEVILVKTVTPRGLTQKGYISANPKYQRICN</sequence>
<proteinExistence type="predicted"/>
<reference evidence="3" key="1">
    <citation type="submission" date="2020-01" db="EMBL/GenBank/DDBJ databases">
        <authorList>
            <person name="Meier V. D."/>
            <person name="Meier V D."/>
        </authorList>
    </citation>
    <scope>NUCLEOTIDE SEQUENCE</scope>
    <source>
        <strain evidence="3">HLG_WM_MAG_04</strain>
    </source>
</reference>
<feature type="signal peptide" evidence="2">
    <location>
        <begin position="1"/>
        <end position="21"/>
    </location>
</feature>
<keyword evidence="2" id="KW-0732">Signal</keyword>
<evidence type="ECO:0008006" key="4">
    <source>
        <dbReference type="Google" id="ProtNLM"/>
    </source>
</evidence>
<feature type="coiled-coil region" evidence="1">
    <location>
        <begin position="163"/>
        <end position="190"/>
    </location>
</feature>
<dbReference type="EMBL" id="CACVAX010000011">
    <property type="protein sequence ID" value="CAA6804421.1"/>
    <property type="molecule type" value="Genomic_DNA"/>
</dbReference>
<gene>
    <name evidence="3" type="ORF">HELGO_WM11191</name>
</gene>
<evidence type="ECO:0000256" key="1">
    <source>
        <dbReference type="SAM" id="Coils"/>
    </source>
</evidence>
<name>A0A6S6S7S3_9BACT</name>
<feature type="chain" id="PRO_5028236081" description="Periplasmic protein" evidence="2">
    <location>
        <begin position="22"/>
        <end position="286"/>
    </location>
</feature>